<proteinExistence type="predicted"/>
<evidence type="ECO:0000313" key="2">
    <source>
        <dbReference type="EMBL" id="PZP00810.1"/>
    </source>
</evidence>
<protein>
    <recommendedName>
        <fullName evidence="1">YprB ribonuclease H-like domain-containing protein</fullName>
    </recommendedName>
</protein>
<evidence type="ECO:0000259" key="1">
    <source>
        <dbReference type="Pfam" id="PF13482"/>
    </source>
</evidence>
<name>A0A2W5B8B0_9CORY</name>
<evidence type="ECO:0000313" key="3">
    <source>
        <dbReference type="Proteomes" id="UP000249451"/>
    </source>
</evidence>
<dbReference type="AlphaFoldDB" id="A0A2W5B8B0"/>
<dbReference type="NCBIfam" id="TIGR03491">
    <property type="entry name" value="TM0106 family RecB-like putative nuclease"/>
    <property type="match status" value="1"/>
</dbReference>
<dbReference type="Pfam" id="PF13482">
    <property type="entry name" value="RNase_H_2"/>
    <property type="match status" value="1"/>
</dbReference>
<dbReference type="Proteomes" id="UP000249451">
    <property type="component" value="Unassembled WGS sequence"/>
</dbReference>
<accession>A0A2W5B8B0</accession>
<comment type="caution">
    <text evidence="2">The sequence shown here is derived from an EMBL/GenBank/DDBJ whole genome shotgun (WGS) entry which is preliminary data.</text>
</comment>
<gene>
    <name evidence="2" type="ORF">DI609_05615</name>
</gene>
<sequence length="543" mass="60151">MSYFLSEQAGLSPSDVVGCRHRALLRRALGGQTARLYLDSDWEHLAERIASRISAWRRRSAVFAQLPTAPRIGDKLRPTRSEIADGENAVEETLEAMARGDRLILNPVLEHDGLEARVDLLVRMDPGVALETAAYAPVIITGHNATRPAKNRHRADCRVVSVDALGLGKPAATMLRHRTVASDAQRLGMANMILLNWGFASPDVGIIGRSPGVEPDGSRCYFFDAQRLYPGLLAAFSEPVPTAPSRVKECQTCEFHNHCRAQLLQTQDISLLLPGDRNRPWRDKGINTLPALAAAGAGEASALAAAWMRAEVAIRRPVQQWYRGPLVLPQDQEPVEIDVDMEAHPSRGTFLWGTFDGHQYVAFSDFSPTGDEGRHVAEMWDWLMWRRERAHAEGRKFLMWVYAKQGELYWLRHYARLYGGQEYGSPSADGGQRQVRMPTLAEVNEFIQSPEFGDVFEYVSRGLLGTGSLGLKTIAPLAGFHFSQEGVDGKAAVDLFEVAVATGGRTADISRRTLERYNADDCVATRSVRDWLRRGAPGISLVE</sequence>
<feature type="domain" description="YprB ribonuclease H-like" evidence="1">
    <location>
        <begin position="439"/>
        <end position="532"/>
    </location>
</feature>
<dbReference type="InterPro" id="IPR019993">
    <property type="entry name" value="RecB_nuclease_TM0106_put"/>
</dbReference>
<dbReference type="EMBL" id="QFNY01000109">
    <property type="protein sequence ID" value="PZP00810.1"/>
    <property type="molecule type" value="Genomic_DNA"/>
</dbReference>
<reference evidence="2 3" key="1">
    <citation type="submission" date="2017-11" db="EMBL/GenBank/DDBJ databases">
        <title>Infants hospitalized years apart are colonized by the same room-sourced microbial strains.</title>
        <authorList>
            <person name="Brooks B."/>
            <person name="Olm M.R."/>
            <person name="Firek B.A."/>
            <person name="Baker R."/>
            <person name="Thomas B.C."/>
            <person name="Morowitz M.J."/>
            <person name="Banfield J.F."/>
        </authorList>
    </citation>
    <scope>NUCLEOTIDE SEQUENCE [LARGE SCALE GENOMIC DNA]</scope>
    <source>
        <strain evidence="2">S2_012_000_R3_87</strain>
    </source>
</reference>
<dbReference type="InterPro" id="IPR038720">
    <property type="entry name" value="YprB_RNase_H-like_dom"/>
</dbReference>
<organism evidence="2 3">
    <name type="scientific">Corynebacterium urealyticum</name>
    <dbReference type="NCBI Taxonomy" id="43771"/>
    <lineage>
        <taxon>Bacteria</taxon>
        <taxon>Bacillati</taxon>
        <taxon>Actinomycetota</taxon>
        <taxon>Actinomycetes</taxon>
        <taxon>Mycobacteriales</taxon>
        <taxon>Corynebacteriaceae</taxon>
        <taxon>Corynebacterium</taxon>
    </lineage>
</organism>